<evidence type="ECO:0000256" key="12">
    <source>
        <dbReference type="ARBA" id="ARBA00023014"/>
    </source>
</evidence>
<comment type="function">
    <text evidence="1 17">Catalyzes the conversion of epoxyqueuosine (oQ) to queuosine (Q), which is a hypermodified base found in the wobble positions of tRNA(Asp), tRNA(Asn), tRNA(His) and tRNA(Tyr).</text>
</comment>
<comment type="pathway">
    <text evidence="2 17">tRNA modification; tRNA-queuosine biosynthesis.</text>
</comment>
<protein>
    <recommendedName>
        <fullName evidence="5 17">Epoxyqueuosine reductase QueH</fullName>
        <ecNumber evidence="4 17">1.17.99.6</ecNumber>
    </recommendedName>
    <alternativeName>
        <fullName evidence="15 17">Queuosine biosynthesis protein QueH</fullName>
    </alternativeName>
</protein>
<keyword evidence="11 17" id="KW-0408">Iron</keyword>
<keyword evidence="12 17" id="KW-0411">Iron-sulfur</keyword>
<evidence type="ECO:0000256" key="2">
    <source>
        <dbReference type="ARBA" id="ARBA00004691"/>
    </source>
</evidence>
<comment type="caution">
    <text evidence="18">The sequence shown here is derived from an EMBL/GenBank/DDBJ whole genome shotgun (WGS) entry which is preliminary data.</text>
</comment>
<dbReference type="PANTHER" id="PTHR36701">
    <property type="entry name" value="EPOXYQUEUOSINE REDUCTASE QUEH"/>
    <property type="match status" value="1"/>
</dbReference>
<dbReference type="GO" id="GO:0052693">
    <property type="term" value="F:epoxyqueuosine reductase activity"/>
    <property type="evidence" value="ECO:0007669"/>
    <property type="project" value="UniProtKB-UniRule"/>
</dbReference>
<keyword evidence="8 17" id="KW-0479">Metal-binding</keyword>
<evidence type="ECO:0000256" key="14">
    <source>
        <dbReference type="ARBA" id="ARBA00023284"/>
    </source>
</evidence>
<evidence type="ECO:0000256" key="10">
    <source>
        <dbReference type="ARBA" id="ARBA00023002"/>
    </source>
</evidence>
<dbReference type="AlphaFoldDB" id="A0A926E6N6"/>
<feature type="binding site" evidence="17">
    <location>
        <position position="36"/>
    </location>
    <ligand>
        <name>[4Fe-4S] cluster</name>
        <dbReference type="ChEBI" id="CHEBI:49883"/>
    </ligand>
</feature>
<keyword evidence="9 17" id="KW-0671">Queuosine biosynthesis</keyword>
<dbReference type="HAMAP" id="MF_02089">
    <property type="entry name" value="QueH"/>
    <property type="match status" value="1"/>
</dbReference>
<keyword evidence="7 17" id="KW-0819">tRNA processing</keyword>
<keyword evidence="19" id="KW-1185">Reference proteome</keyword>
<keyword evidence="14 17" id="KW-0676">Redox-active center</keyword>
<feature type="binding site" evidence="17">
    <location>
        <position position="124"/>
    </location>
    <ligand>
        <name>[4Fe-4S] cluster</name>
        <dbReference type="ChEBI" id="CHEBI:49883"/>
    </ligand>
</feature>
<gene>
    <name evidence="17" type="primary">queH</name>
    <name evidence="18" type="ORF">H8692_06200</name>
</gene>
<evidence type="ECO:0000256" key="7">
    <source>
        <dbReference type="ARBA" id="ARBA00022694"/>
    </source>
</evidence>
<dbReference type="GO" id="GO:0051539">
    <property type="term" value="F:4 iron, 4 sulfur cluster binding"/>
    <property type="evidence" value="ECO:0007669"/>
    <property type="project" value="UniProtKB-UniRule"/>
</dbReference>
<dbReference type="Proteomes" id="UP000610862">
    <property type="component" value="Unassembled WGS sequence"/>
</dbReference>
<proteinExistence type="inferred from homology"/>
<comment type="catalytic activity">
    <reaction evidence="16 17">
        <text>epoxyqueuosine(34) in tRNA + AH2 = queuosine(34) in tRNA + A + H2O</text>
        <dbReference type="Rhea" id="RHEA:32159"/>
        <dbReference type="Rhea" id="RHEA-COMP:18571"/>
        <dbReference type="Rhea" id="RHEA-COMP:18582"/>
        <dbReference type="ChEBI" id="CHEBI:13193"/>
        <dbReference type="ChEBI" id="CHEBI:15377"/>
        <dbReference type="ChEBI" id="CHEBI:17499"/>
        <dbReference type="ChEBI" id="CHEBI:194431"/>
        <dbReference type="ChEBI" id="CHEBI:194443"/>
        <dbReference type="EC" id="1.17.99.6"/>
    </reaction>
</comment>
<sequence length="214" mass="24575">MIVSNKCLLENEKNFILEDDFNETVRKPRLLLHSCCGPCSTAVVERLVDEFEITVFFYNPCITEEQEYQKRRAAQIEFIDQFNRENIGIAKIGFAEGNYRPKEFITAVEGLENEPEGGARCRVCFSQRLEKTAESASLSGYDCFGTTLTVSPHKDFKVISVLGRELAARYGISFLDRDFKKKDGFKRSVELSKKYGLYRQNYCGCKYSKREGDD</sequence>
<evidence type="ECO:0000256" key="3">
    <source>
        <dbReference type="ARBA" id="ARBA00008207"/>
    </source>
</evidence>
<evidence type="ECO:0000256" key="5">
    <source>
        <dbReference type="ARBA" id="ARBA00016895"/>
    </source>
</evidence>
<evidence type="ECO:0000256" key="15">
    <source>
        <dbReference type="ARBA" id="ARBA00031446"/>
    </source>
</evidence>
<feature type="disulfide bond" description="Redox-active" evidence="17">
    <location>
        <begin position="203"/>
        <end position="205"/>
    </location>
</feature>
<dbReference type="PANTHER" id="PTHR36701:SF1">
    <property type="entry name" value="EPOXYQUEUOSINE REDUCTASE QUEH"/>
    <property type="match status" value="1"/>
</dbReference>
<comment type="similarity">
    <text evidence="3 17">Belongs to the QueH family.</text>
</comment>
<dbReference type="GO" id="GO:0046872">
    <property type="term" value="F:metal ion binding"/>
    <property type="evidence" value="ECO:0007669"/>
    <property type="project" value="UniProtKB-KW"/>
</dbReference>
<evidence type="ECO:0000256" key="6">
    <source>
        <dbReference type="ARBA" id="ARBA00022485"/>
    </source>
</evidence>
<evidence type="ECO:0000313" key="18">
    <source>
        <dbReference type="EMBL" id="MBC8568342.1"/>
    </source>
</evidence>
<organism evidence="18 19">
    <name type="scientific">Lentihominibacter hominis</name>
    <dbReference type="NCBI Taxonomy" id="2763645"/>
    <lineage>
        <taxon>Bacteria</taxon>
        <taxon>Bacillati</taxon>
        <taxon>Bacillota</taxon>
        <taxon>Clostridia</taxon>
        <taxon>Peptostreptococcales</taxon>
        <taxon>Anaerovoracaceae</taxon>
        <taxon>Lentihominibacter</taxon>
    </lineage>
</organism>
<evidence type="ECO:0000256" key="8">
    <source>
        <dbReference type="ARBA" id="ARBA00022723"/>
    </source>
</evidence>
<accession>A0A926E6N6</accession>
<evidence type="ECO:0000256" key="17">
    <source>
        <dbReference type="HAMAP-Rule" id="MF_02089"/>
    </source>
</evidence>
<dbReference type="GO" id="GO:0008616">
    <property type="term" value="P:tRNA queuosine(34) biosynthetic process"/>
    <property type="evidence" value="ECO:0007669"/>
    <property type="project" value="UniProtKB-UniRule"/>
</dbReference>
<dbReference type="EMBL" id="JACRTA010000002">
    <property type="protein sequence ID" value="MBC8568342.1"/>
    <property type="molecule type" value="Genomic_DNA"/>
</dbReference>
<feature type="binding site" evidence="17">
    <location>
        <position position="35"/>
    </location>
    <ligand>
        <name>[4Fe-4S] cluster</name>
        <dbReference type="ChEBI" id="CHEBI:49883"/>
    </ligand>
</feature>
<keyword evidence="10 17" id="KW-0560">Oxidoreductase</keyword>
<dbReference type="InterPro" id="IPR003828">
    <property type="entry name" value="QueH"/>
</dbReference>
<dbReference type="EC" id="1.17.99.6" evidence="4 17"/>
<evidence type="ECO:0000256" key="11">
    <source>
        <dbReference type="ARBA" id="ARBA00023004"/>
    </source>
</evidence>
<evidence type="ECO:0000256" key="16">
    <source>
        <dbReference type="ARBA" id="ARBA00047415"/>
    </source>
</evidence>
<evidence type="ECO:0000256" key="9">
    <source>
        <dbReference type="ARBA" id="ARBA00022785"/>
    </source>
</evidence>
<evidence type="ECO:0000256" key="1">
    <source>
        <dbReference type="ARBA" id="ARBA00002268"/>
    </source>
</evidence>
<evidence type="ECO:0000313" key="19">
    <source>
        <dbReference type="Proteomes" id="UP000610862"/>
    </source>
</evidence>
<dbReference type="Pfam" id="PF02677">
    <property type="entry name" value="QueH"/>
    <property type="match status" value="1"/>
</dbReference>
<keyword evidence="6 17" id="KW-0004">4Fe-4S</keyword>
<keyword evidence="13 17" id="KW-1015">Disulfide bond</keyword>
<name>A0A926E6N6_9FIRM</name>
<reference evidence="18" key="1">
    <citation type="submission" date="2020-08" db="EMBL/GenBank/DDBJ databases">
        <title>Genome public.</title>
        <authorList>
            <person name="Liu C."/>
            <person name="Sun Q."/>
        </authorList>
    </citation>
    <scope>NUCLEOTIDE SEQUENCE</scope>
    <source>
        <strain evidence="18">NSJ-24</strain>
    </source>
</reference>
<evidence type="ECO:0000256" key="4">
    <source>
        <dbReference type="ARBA" id="ARBA00012622"/>
    </source>
</evidence>
<feature type="binding site" evidence="17">
    <location>
        <position position="121"/>
    </location>
    <ligand>
        <name>[4Fe-4S] cluster</name>
        <dbReference type="ChEBI" id="CHEBI:49883"/>
    </ligand>
</feature>
<evidence type="ECO:0000256" key="13">
    <source>
        <dbReference type="ARBA" id="ARBA00023157"/>
    </source>
</evidence>